<evidence type="ECO:0000313" key="7">
    <source>
        <dbReference type="Proteomes" id="UP000251314"/>
    </source>
</evidence>
<dbReference type="OrthoDB" id="123467at2759"/>
<dbReference type="EMBL" id="RCMK01000353">
    <property type="protein sequence ID" value="KAG2934354.1"/>
    <property type="molecule type" value="Genomic_DNA"/>
</dbReference>
<dbReference type="Proteomes" id="UP000697107">
    <property type="component" value="Unassembled WGS sequence"/>
</dbReference>
<proteinExistence type="predicted"/>
<comment type="caution">
    <text evidence="6">The sequence shown here is derived from an EMBL/GenBank/DDBJ whole genome shotgun (WGS) entry which is preliminary data.</text>
</comment>
<dbReference type="Proteomes" id="UP000736787">
    <property type="component" value="Unassembled WGS sequence"/>
</dbReference>
<gene>
    <name evidence="6" type="ORF">PC110_g5953</name>
    <name evidence="1" type="ORF">PC113_g13399</name>
    <name evidence="2" type="ORF">PC115_g12420</name>
    <name evidence="3" type="ORF">PC117_g12678</name>
    <name evidence="4" type="ORF">PC118_g13031</name>
    <name evidence="5" type="ORF">PC129_g10464</name>
</gene>
<protein>
    <recommendedName>
        <fullName evidence="8">Prolyl 4-hydroxylase alpha subunit Fe(2+) 2OG dioxygenase domain-containing protein</fullName>
    </recommendedName>
</protein>
<evidence type="ECO:0000313" key="4">
    <source>
        <dbReference type="EMBL" id="KAG2977176.1"/>
    </source>
</evidence>
<evidence type="ECO:0000313" key="6">
    <source>
        <dbReference type="EMBL" id="RAW37810.1"/>
    </source>
</evidence>
<evidence type="ECO:0000313" key="2">
    <source>
        <dbReference type="EMBL" id="KAG2911956.1"/>
    </source>
</evidence>
<evidence type="ECO:0000313" key="3">
    <source>
        <dbReference type="EMBL" id="KAG2934354.1"/>
    </source>
</evidence>
<reference evidence="5" key="2">
    <citation type="submission" date="2018-05" db="EMBL/GenBank/DDBJ databases">
        <title>Effector identification in a new, highly contiguous assembly of the strawberry crown rot pathogen Phytophthora cactorum.</title>
        <authorList>
            <person name="Armitage A.D."/>
            <person name="Nellist C.F."/>
            <person name="Bates H."/>
            <person name="Vickerstaff R.J."/>
            <person name="Harrison R.J."/>
        </authorList>
    </citation>
    <scope>NUCLEOTIDE SEQUENCE</scope>
    <source>
        <strain evidence="1">15-7</strain>
        <strain evidence="2">4032</strain>
        <strain evidence="3">4040</strain>
        <strain evidence="4">P415</strain>
        <strain evidence="5">P421</strain>
    </source>
</reference>
<dbReference type="Gene3D" id="2.60.120.620">
    <property type="entry name" value="q2cbj1_9rhob like domain"/>
    <property type="match status" value="1"/>
</dbReference>
<dbReference type="EMBL" id="RCMI01000414">
    <property type="protein sequence ID" value="KAG2911956.1"/>
    <property type="molecule type" value="Genomic_DNA"/>
</dbReference>
<dbReference type="EMBL" id="MJFZ01000103">
    <property type="protein sequence ID" value="RAW37810.1"/>
    <property type="molecule type" value="Genomic_DNA"/>
</dbReference>
<dbReference type="EMBL" id="RCML01000434">
    <property type="protein sequence ID" value="KAG2977176.1"/>
    <property type="molecule type" value="Genomic_DNA"/>
</dbReference>
<organism evidence="6 7">
    <name type="scientific">Phytophthora cactorum</name>
    <dbReference type="NCBI Taxonomy" id="29920"/>
    <lineage>
        <taxon>Eukaryota</taxon>
        <taxon>Sar</taxon>
        <taxon>Stramenopiles</taxon>
        <taxon>Oomycota</taxon>
        <taxon>Peronosporomycetes</taxon>
        <taxon>Peronosporales</taxon>
        <taxon>Peronosporaceae</taxon>
        <taxon>Phytophthora</taxon>
    </lineage>
</organism>
<dbReference type="EMBL" id="RCMV01000345">
    <property type="protein sequence ID" value="KAG3218731.1"/>
    <property type="molecule type" value="Genomic_DNA"/>
</dbReference>
<reference evidence="6 7" key="1">
    <citation type="submission" date="2018-01" db="EMBL/GenBank/DDBJ databases">
        <title>Draft genome of the strawberry crown rot pathogen Phytophthora cactorum.</title>
        <authorList>
            <person name="Armitage A.D."/>
            <person name="Lysoe E."/>
            <person name="Nellist C.F."/>
            <person name="Harrison R.J."/>
            <person name="Brurberg M.B."/>
        </authorList>
    </citation>
    <scope>NUCLEOTIDE SEQUENCE [LARGE SCALE GENOMIC DNA]</scope>
    <source>
        <strain evidence="6 7">10300</strain>
    </source>
</reference>
<accession>A0A329SM85</accession>
<dbReference type="Proteomes" id="UP000774804">
    <property type="component" value="Unassembled WGS sequence"/>
</dbReference>
<evidence type="ECO:0000313" key="5">
    <source>
        <dbReference type="EMBL" id="KAG3218731.1"/>
    </source>
</evidence>
<dbReference type="Proteomes" id="UP000735874">
    <property type="component" value="Unassembled WGS sequence"/>
</dbReference>
<evidence type="ECO:0008006" key="8">
    <source>
        <dbReference type="Google" id="ProtNLM"/>
    </source>
</evidence>
<dbReference type="VEuPathDB" id="FungiDB:PC110_g5953"/>
<dbReference type="PANTHER" id="PTHR33099:SF7">
    <property type="entry name" value="MYND-TYPE DOMAIN-CONTAINING PROTEIN"/>
    <property type="match status" value="1"/>
</dbReference>
<dbReference type="PANTHER" id="PTHR33099">
    <property type="entry name" value="FE2OG DIOXYGENASE DOMAIN-CONTAINING PROTEIN"/>
    <property type="match status" value="1"/>
</dbReference>
<dbReference type="EMBL" id="RCMG01000433">
    <property type="protein sequence ID" value="KAG2854325.1"/>
    <property type="molecule type" value="Genomic_DNA"/>
</dbReference>
<dbReference type="Proteomes" id="UP000760860">
    <property type="component" value="Unassembled WGS sequence"/>
</dbReference>
<evidence type="ECO:0000313" key="1">
    <source>
        <dbReference type="EMBL" id="KAG2854325.1"/>
    </source>
</evidence>
<sequence>MIATLVVQPPSSHEGGDLIVYRGEEVEHRHDFGKCCLFTTYYLNAEHALEKVTKGFRLALVYSICLPVSNRYLRRDPNRTMSNELANVVNGMEPDDEPLTLLLSQDYTKKSIEAFGMGSEKS</sequence>
<keyword evidence="7" id="KW-1185">Reference proteome</keyword>
<name>A0A329SM85_9STRA</name>
<dbReference type="Proteomes" id="UP000251314">
    <property type="component" value="Unassembled WGS sequence"/>
</dbReference>
<dbReference type="AlphaFoldDB" id="A0A329SM85"/>